<evidence type="ECO:0000313" key="1">
    <source>
        <dbReference type="EMBL" id="CAB4012357.1"/>
    </source>
</evidence>
<proteinExistence type="predicted"/>
<dbReference type="AlphaFoldDB" id="A0A6S7I5M3"/>
<organism evidence="1 2">
    <name type="scientific">Paramuricea clavata</name>
    <name type="common">Red gorgonian</name>
    <name type="synonym">Violescent sea-whip</name>
    <dbReference type="NCBI Taxonomy" id="317549"/>
    <lineage>
        <taxon>Eukaryota</taxon>
        <taxon>Metazoa</taxon>
        <taxon>Cnidaria</taxon>
        <taxon>Anthozoa</taxon>
        <taxon>Octocorallia</taxon>
        <taxon>Malacalcyonacea</taxon>
        <taxon>Plexauridae</taxon>
        <taxon>Paramuricea</taxon>
    </lineage>
</organism>
<dbReference type="PANTHER" id="PTHR47510:SF3">
    <property type="entry name" value="ENDO_EXONUCLEASE_PHOSPHATASE DOMAIN-CONTAINING PROTEIN"/>
    <property type="match status" value="1"/>
</dbReference>
<dbReference type="OrthoDB" id="5978128at2759"/>
<dbReference type="Proteomes" id="UP001152795">
    <property type="component" value="Unassembled WGS sequence"/>
</dbReference>
<dbReference type="InterPro" id="IPR000477">
    <property type="entry name" value="RT_dom"/>
</dbReference>
<gene>
    <name evidence="1" type="ORF">PACLA_8A013590</name>
</gene>
<keyword evidence="2" id="KW-1185">Reference proteome</keyword>
<feature type="non-terminal residue" evidence="1">
    <location>
        <position position="1"/>
    </location>
</feature>
<dbReference type="Pfam" id="PF00078">
    <property type="entry name" value="RVT_1"/>
    <property type="match status" value="1"/>
</dbReference>
<protein>
    <submittedName>
        <fullName evidence="1">Uncharacterized protein</fullName>
    </submittedName>
</protein>
<sequence>QKTQRSSSAVKKDLANEINNTFLSPMSIFAPLSLDLHRRCCTESVLTDTVLTVSADVAFEKLSKLNPKKAVGPDDIPPWLLKENADLLAGSEKSIQDINNHLRPISLTPILSKLAEDFVVNRYLKPAVMERIDKRQFGTVPKSCTTHALISMLHTWTKNTDGNGSTTCVMLFDFRKAFDLIDHPRADAKFIFRQVDHDGQHEMPSSIFTRDS</sequence>
<evidence type="ECO:0000313" key="2">
    <source>
        <dbReference type="Proteomes" id="UP001152795"/>
    </source>
</evidence>
<accession>A0A6S7I5M3</accession>
<dbReference type="EMBL" id="CACRXK020007479">
    <property type="protein sequence ID" value="CAB4012357.1"/>
    <property type="molecule type" value="Genomic_DNA"/>
</dbReference>
<reference evidence="1" key="1">
    <citation type="submission" date="2020-04" db="EMBL/GenBank/DDBJ databases">
        <authorList>
            <person name="Alioto T."/>
            <person name="Alioto T."/>
            <person name="Gomez Garrido J."/>
        </authorList>
    </citation>
    <scope>NUCLEOTIDE SEQUENCE</scope>
    <source>
        <strain evidence="1">A484AB</strain>
    </source>
</reference>
<name>A0A6S7I5M3_PARCT</name>
<dbReference type="PANTHER" id="PTHR47510">
    <property type="entry name" value="REVERSE TRANSCRIPTASE DOMAIN-CONTAINING PROTEIN"/>
    <property type="match status" value="1"/>
</dbReference>
<comment type="caution">
    <text evidence="1">The sequence shown here is derived from an EMBL/GenBank/DDBJ whole genome shotgun (WGS) entry which is preliminary data.</text>
</comment>
<feature type="non-terminal residue" evidence="1">
    <location>
        <position position="212"/>
    </location>
</feature>